<keyword evidence="1" id="KW-1133">Transmembrane helix</keyword>
<name>A0ABV8HN28_9ACTN</name>
<feature type="transmembrane region" description="Helical" evidence="1">
    <location>
        <begin position="40"/>
        <end position="59"/>
    </location>
</feature>
<accession>A0ABV8HN28</accession>
<gene>
    <name evidence="2" type="ORF">ACFO3J_18140</name>
</gene>
<feature type="transmembrane region" description="Helical" evidence="1">
    <location>
        <begin position="12"/>
        <end position="34"/>
    </location>
</feature>
<organism evidence="2 3">
    <name type="scientific">Streptomyces polygonati</name>
    <dbReference type="NCBI Taxonomy" id="1617087"/>
    <lineage>
        <taxon>Bacteria</taxon>
        <taxon>Bacillati</taxon>
        <taxon>Actinomycetota</taxon>
        <taxon>Actinomycetes</taxon>
        <taxon>Kitasatosporales</taxon>
        <taxon>Streptomycetaceae</taxon>
        <taxon>Streptomyces</taxon>
    </lineage>
</organism>
<evidence type="ECO:0008006" key="4">
    <source>
        <dbReference type="Google" id="ProtNLM"/>
    </source>
</evidence>
<evidence type="ECO:0000313" key="3">
    <source>
        <dbReference type="Proteomes" id="UP001595765"/>
    </source>
</evidence>
<dbReference type="RefSeq" id="WP_386430485.1">
    <property type="nucleotide sequence ID" value="NZ_JBHSBB010000012.1"/>
</dbReference>
<dbReference type="Proteomes" id="UP001595765">
    <property type="component" value="Unassembled WGS sequence"/>
</dbReference>
<proteinExistence type="predicted"/>
<dbReference type="EMBL" id="JBHSBB010000012">
    <property type="protein sequence ID" value="MFC4033393.1"/>
    <property type="molecule type" value="Genomic_DNA"/>
</dbReference>
<protein>
    <recommendedName>
        <fullName evidence="4">Integral membrane protein</fullName>
    </recommendedName>
</protein>
<reference evidence="3" key="1">
    <citation type="journal article" date="2019" name="Int. J. Syst. Evol. Microbiol.">
        <title>The Global Catalogue of Microorganisms (GCM) 10K type strain sequencing project: providing services to taxonomists for standard genome sequencing and annotation.</title>
        <authorList>
            <consortium name="The Broad Institute Genomics Platform"/>
            <consortium name="The Broad Institute Genome Sequencing Center for Infectious Disease"/>
            <person name="Wu L."/>
            <person name="Ma J."/>
        </authorList>
    </citation>
    <scope>NUCLEOTIDE SEQUENCE [LARGE SCALE GENOMIC DNA]</scope>
    <source>
        <strain evidence="3">CGMCC 4.7237</strain>
    </source>
</reference>
<keyword evidence="1" id="KW-0812">Transmembrane</keyword>
<feature type="transmembrane region" description="Helical" evidence="1">
    <location>
        <begin position="139"/>
        <end position="158"/>
    </location>
</feature>
<comment type="caution">
    <text evidence="2">The sequence shown here is derived from an EMBL/GenBank/DDBJ whole genome shotgun (WGS) entry which is preliminary data.</text>
</comment>
<keyword evidence="1" id="KW-0472">Membrane</keyword>
<evidence type="ECO:0000313" key="2">
    <source>
        <dbReference type="EMBL" id="MFC4033393.1"/>
    </source>
</evidence>
<feature type="transmembrane region" description="Helical" evidence="1">
    <location>
        <begin position="114"/>
        <end position="133"/>
    </location>
</feature>
<keyword evidence="3" id="KW-1185">Reference proteome</keyword>
<sequence>MSGKEGTGKGWRVLDSWWGAALFAAVLWLVFGLLSHRGAASAGVSAVVYGGFMAVSAGMGRRRVSRATGVEVDDLPRLSRQARRGELPQDPEQRRQMRRLVRWQLGRMHDMRRAVLAFGLLFLVFAANTVLWFVTGHGVAGLCWLVGGLAMLALIWWNRRRTESRLTRTDRRLSVLDHGQPA</sequence>
<evidence type="ECO:0000256" key="1">
    <source>
        <dbReference type="SAM" id="Phobius"/>
    </source>
</evidence>